<comment type="similarity">
    <text evidence="2">Belongs to the krueppel C2H2-type zinc-finger protein family.</text>
</comment>
<keyword evidence="10" id="KW-0539">Nucleus</keyword>
<dbReference type="PANTHER" id="PTHR24404">
    <property type="entry name" value="ZINC FINGER PROTEIN"/>
    <property type="match status" value="1"/>
</dbReference>
<protein>
    <recommendedName>
        <fullName evidence="13">C2H2-type domain-containing protein</fullName>
    </recommendedName>
</protein>
<feature type="compositionally biased region" description="Basic and acidic residues" evidence="12">
    <location>
        <begin position="78"/>
        <end position="87"/>
    </location>
</feature>
<organism evidence="14 15">
    <name type="scientific">Salarias fasciatus</name>
    <name type="common">Jewelled blenny</name>
    <name type="synonym">Blennius fasciatus</name>
    <dbReference type="NCBI Taxonomy" id="181472"/>
    <lineage>
        <taxon>Eukaryota</taxon>
        <taxon>Metazoa</taxon>
        <taxon>Chordata</taxon>
        <taxon>Craniata</taxon>
        <taxon>Vertebrata</taxon>
        <taxon>Euteleostomi</taxon>
        <taxon>Actinopterygii</taxon>
        <taxon>Neopterygii</taxon>
        <taxon>Teleostei</taxon>
        <taxon>Neoteleostei</taxon>
        <taxon>Acanthomorphata</taxon>
        <taxon>Ovalentaria</taxon>
        <taxon>Blenniimorphae</taxon>
        <taxon>Blenniiformes</taxon>
        <taxon>Blennioidei</taxon>
        <taxon>Blenniidae</taxon>
        <taxon>Salariinae</taxon>
        <taxon>Salarias</taxon>
    </lineage>
</organism>
<comment type="subcellular location">
    <subcellularLocation>
        <location evidence="1">Nucleus</location>
    </subcellularLocation>
</comment>
<feature type="region of interest" description="Disordered" evidence="12">
    <location>
        <begin position="54"/>
        <end position="105"/>
    </location>
</feature>
<evidence type="ECO:0000256" key="6">
    <source>
        <dbReference type="ARBA" id="ARBA00022833"/>
    </source>
</evidence>
<feature type="region of interest" description="Disordered" evidence="12">
    <location>
        <begin position="288"/>
        <end position="332"/>
    </location>
</feature>
<evidence type="ECO:0000256" key="7">
    <source>
        <dbReference type="ARBA" id="ARBA00023015"/>
    </source>
</evidence>
<dbReference type="OMA" id="HHTEMAS"/>
<feature type="domain" description="C2H2-type" evidence="13">
    <location>
        <begin position="434"/>
        <end position="461"/>
    </location>
</feature>
<evidence type="ECO:0000259" key="13">
    <source>
        <dbReference type="PROSITE" id="PS50157"/>
    </source>
</evidence>
<keyword evidence="15" id="KW-1185">Reference proteome</keyword>
<evidence type="ECO:0000256" key="5">
    <source>
        <dbReference type="ARBA" id="ARBA00022771"/>
    </source>
</evidence>
<dbReference type="PROSITE" id="PS00028">
    <property type="entry name" value="ZINC_FINGER_C2H2_1"/>
    <property type="match status" value="6"/>
</dbReference>
<evidence type="ECO:0000313" key="14">
    <source>
        <dbReference type="Ensembl" id="ENSSFAP00005009422.1"/>
    </source>
</evidence>
<feature type="domain" description="C2H2-type" evidence="13">
    <location>
        <begin position="490"/>
        <end position="513"/>
    </location>
</feature>
<feature type="compositionally biased region" description="Acidic residues" evidence="12">
    <location>
        <begin position="260"/>
        <end position="274"/>
    </location>
</feature>
<keyword evidence="6" id="KW-0862">Zinc</keyword>
<dbReference type="GO" id="GO:0003700">
    <property type="term" value="F:DNA-binding transcription factor activity"/>
    <property type="evidence" value="ECO:0007669"/>
    <property type="project" value="TreeGrafter"/>
</dbReference>
<feature type="compositionally biased region" description="Basic and acidic residues" evidence="12">
    <location>
        <begin position="94"/>
        <end position="104"/>
    </location>
</feature>
<dbReference type="InterPro" id="IPR050589">
    <property type="entry name" value="Ikaros_C2H2-ZF"/>
</dbReference>
<feature type="domain" description="C2H2-type" evidence="13">
    <location>
        <begin position="406"/>
        <end position="433"/>
    </location>
</feature>
<dbReference type="Pfam" id="PF13465">
    <property type="entry name" value="zf-H2C2_2"/>
    <property type="match status" value="1"/>
</dbReference>
<dbReference type="InParanoid" id="A0A672FTU3"/>
<evidence type="ECO:0000256" key="9">
    <source>
        <dbReference type="ARBA" id="ARBA00023163"/>
    </source>
</evidence>
<sequence length="513" mass="59459">MTSVQALREFISERLTAAAGEIFTAFLQTIVPFEEEIDRQRKLLQISSRLNIKSHRTESPQQHIGEQKSSSSVEQEEHEAPHIKEASVPDGEGDDSHHSERDWSSQRLTAAAVEICTLFEQAIVRSQEEVERQHRLLETMWESEIDLHSPELQQHHDCREEQLFKQETHCCLEQEEPEPPQIKEEPEEPELLHFKEEQEEPEPPQIKEEPEEPELLHFKEEQEEPEPPQIKEEPEEQEEPEPPQVKEEPEEPGLLHLKEEQEDSEPPQIEDQEELGTSQEGEQVLLKFESDSFKVPSIAEQSDLREPEEEPDSEQFLSQDSEVHDGRKYSETVPKKLSQNSVTVTEKKKISCEICWRSFTWQSHLLIHMRTHTGERPYSCQICGKHFAIQSNLVIHMRTHTGEKPYSCQTCGKSFGAQGCLSRHMRTHTGEKPYSCGSCGKSFSTRGHLLVHMRSHTGEKPYSCQTCGKSFNRQTYLSRHMRTHTDEKPYSCQTCGKSFSRQSNLSMHMRTHR</sequence>
<reference evidence="14" key="2">
    <citation type="submission" date="2025-08" db="UniProtKB">
        <authorList>
            <consortium name="Ensembl"/>
        </authorList>
    </citation>
    <scope>IDENTIFICATION</scope>
</reference>
<dbReference type="SUPFAM" id="SSF57667">
    <property type="entry name" value="beta-beta-alpha zinc fingers"/>
    <property type="match status" value="4"/>
</dbReference>
<evidence type="ECO:0000256" key="4">
    <source>
        <dbReference type="ARBA" id="ARBA00022737"/>
    </source>
</evidence>
<dbReference type="Ensembl" id="ENSSFAT00005009861.1">
    <property type="protein sequence ID" value="ENSSFAP00005009422.1"/>
    <property type="gene ID" value="ENSSFAG00005005421.1"/>
</dbReference>
<dbReference type="PROSITE" id="PS50157">
    <property type="entry name" value="ZINC_FINGER_C2H2_2"/>
    <property type="match status" value="6"/>
</dbReference>
<evidence type="ECO:0000256" key="8">
    <source>
        <dbReference type="ARBA" id="ARBA00023125"/>
    </source>
</evidence>
<dbReference type="Gene3D" id="3.30.160.60">
    <property type="entry name" value="Classic Zinc Finger"/>
    <property type="match status" value="6"/>
</dbReference>
<evidence type="ECO:0000256" key="12">
    <source>
        <dbReference type="SAM" id="MobiDB-lite"/>
    </source>
</evidence>
<evidence type="ECO:0000256" key="3">
    <source>
        <dbReference type="ARBA" id="ARBA00022723"/>
    </source>
</evidence>
<dbReference type="GO" id="GO:0005634">
    <property type="term" value="C:nucleus"/>
    <property type="evidence" value="ECO:0007669"/>
    <property type="project" value="UniProtKB-SubCell"/>
</dbReference>
<dbReference type="InterPro" id="IPR013087">
    <property type="entry name" value="Znf_C2H2_type"/>
</dbReference>
<dbReference type="FunFam" id="3.30.160.60:FF:001506">
    <property type="entry name" value="Zinc finger protein"/>
    <property type="match status" value="1"/>
</dbReference>
<reference evidence="14" key="3">
    <citation type="submission" date="2025-09" db="UniProtKB">
        <authorList>
            <consortium name="Ensembl"/>
        </authorList>
    </citation>
    <scope>IDENTIFICATION</scope>
</reference>
<feature type="region of interest" description="Disordered" evidence="12">
    <location>
        <begin position="259"/>
        <end position="278"/>
    </location>
</feature>
<keyword evidence="4" id="KW-0677">Repeat</keyword>
<evidence type="ECO:0000256" key="2">
    <source>
        <dbReference type="ARBA" id="ARBA00006991"/>
    </source>
</evidence>
<keyword evidence="3" id="KW-0479">Metal-binding</keyword>
<reference evidence="14" key="1">
    <citation type="submission" date="2019-06" db="EMBL/GenBank/DDBJ databases">
        <authorList>
            <consortium name="Wellcome Sanger Institute Data Sharing"/>
        </authorList>
    </citation>
    <scope>NUCLEOTIDE SEQUENCE [LARGE SCALE GENOMIC DNA]</scope>
</reference>
<evidence type="ECO:0000256" key="11">
    <source>
        <dbReference type="PROSITE-ProRule" id="PRU00042"/>
    </source>
</evidence>
<keyword evidence="8" id="KW-0238">DNA-binding</keyword>
<evidence type="ECO:0000313" key="15">
    <source>
        <dbReference type="Proteomes" id="UP000472267"/>
    </source>
</evidence>
<dbReference type="AlphaFoldDB" id="A0A672FTU3"/>
<keyword evidence="5 11" id="KW-0863">Zinc-finger</keyword>
<keyword evidence="7" id="KW-0805">Transcription regulation</keyword>
<feature type="domain" description="C2H2-type" evidence="13">
    <location>
        <begin position="378"/>
        <end position="405"/>
    </location>
</feature>
<dbReference type="PANTHER" id="PTHR24404:SF114">
    <property type="entry name" value="KLUMPFUSS, ISOFORM B-RELATED"/>
    <property type="match status" value="1"/>
</dbReference>
<dbReference type="GO" id="GO:0000978">
    <property type="term" value="F:RNA polymerase II cis-regulatory region sequence-specific DNA binding"/>
    <property type="evidence" value="ECO:0007669"/>
    <property type="project" value="TreeGrafter"/>
</dbReference>
<keyword evidence="9" id="KW-0804">Transcription</keyword>
<feature type="region of interest" description="Disordered" evidence="12">
    <location>
        <begin position="174"/>
        <end position="253"/>
    </location>
</feature>
<dbReference type="GO" id="GO:0006357">
    <property type="term" value="P:regulation of transcription by RNA polymerase II"/>
    <property type="evidence" value="ECO:0007669"/>
    <property type="project" value="TreeGrafter"/>
</dbReference>
<dbReference type="FunFam" id="3.30.160.60:FF:002343">
    <property type="entry name" value="Zinc finger protein 33A"/>
    <property type="match status" value="1"/>
</dbReference>
<dbReference type="GO" id="GO:0008270">
    <property type="term" value="F:zinc ion binding"/>
    <property type="evidence" value="ECO:0007669"/>
    <property type="project" value="UniProtKB-KW"/>
</dbReference>
<name>A0A672FTU3_SALFA</name>
<dbReference type="FunFam" id="3.30.160.60:FF:000267">
    <property type="entry name" value="Zinc finger and BTB domain-containing 49"/>
    <property type="match status" value="1"/>
</dbReference>
<evidence type="ECO:0000256" key="10">
    <source>
        <dbReference type="ARBA" id="ARBA00023242"/>
    </source>
</evidence>
<dbReference type="FunFam" id="3.30.160.60:FF:001639">
    <property type="entry name" value="Si:dkey-7i4.21"/>
    <property type="match status" value="1"/>
</dbReference>
<feature type="domain" description="C2H2-type" evidence="13">
    <location>
        <begin position="462"/>
        <end position="489"/>
    </location>
</feature>
<evidence type="ECO:0000256" key="1">
    <source>
        <dbReference type="ARBA" id="ARBA00004123"/>
    </source>
</evidence>
<dbReference type="InterPro" id="IPR036236">
    <property type="entry name" value="Znf_C2H2_sf"/>
</dbReference>
<proteinExistence type="inferred from homology"/>
<accession>A0A672FTU3</accession>
<feature type="domain" description="C2H2-type" evidence="13">
    <location>
        <begin position="350"/>
        <end position="377"/>
    </location>
</feature>
<dbReference type="Pfam" id="PF00096">
    <property type="entry name" value="zf-C2H2"/>
    <property type="match status" value="4"/>
</dbReference>
<dbReference type="Proteomes" id="UP000472267">
    <property type="component" value="Chromosome 13"/>
</dbReference>
<dbReference type="FunFam" id="3.30.160.60:FF:000110">
    <property type="entry name" value="Zinc finger protein-like"/>
    <property type="match status" value="1"/>
</dbReference>
<feature type="compositionally biased region" description="Basic and acidic residues" evidence="12">
    <location>
        <begin position="321"/>
        <end position="332"/>
    </location>
</feature>
<dbReference type="FunFam" id="3.30.160.60:FF:000475">
    <property type="entry name" value="zinc finger protein 32 isoform X1"/>
    <property type="match status" value="1"/>
</dbReference>
<dbReference type="SMART" id="SM00355">
    <property type="entry name" value="ZnF_C2H2"/>
    <property type="match status" value="6"/>
</dbReference>